<dbReference type="OrthoDB" id="2238957at2759"/>
<reference evidence="3 4" key="1">
    <citation type="journal article" date="2019" name="Environ. Microbiol.">
        <title>At the nexus of three kingdoms: the genome of the mycorrhizal fungus Gigaspora margarita provides insights into plant, endobacterial and fungal interactions.</title>
        <authorList>
            <person name="Venice F."/>
            <person name="Ghignone S."/>
            <person name="Salvioli di Fossalunga A."/>
            <person name="Amselem J."/>
            <person name="Novero M."/>
            <person name="Xianan X."/>
            <person name="Sedzielewska Toro K."/>
            <person name="Morin E."/>
            <person name="Lipzen A."/>
            <person name="Grigoriev I.V."/>
            <person name="Henrissat B."/>
            <person name="Martin F.M."/>
            <person name="Bonfante P."/>
        </authorList>
    </citation>
    <scope>NUCLEOTIDE SEQUENCE [LARGE SCALE GENOMIC DNA]</scope>
    <source>
        <strain evidence="3 4">BEG34</strain>
    </source>
</reference>
<evidence type="ECO:0000256" key="2">
    <source>
        <dbReference type="SAM" id="MobiDB-lite"/>
    </source>
</evidence>
<evidence type="ECO:0000313" key="3">
    <source>
        <dbReference type="EMBL" id="KAF0533473.1"/>
    </source>
</evidence>
<evidence type="ECO:0000256" key="1">
    <source>
        <dbReference type="SAM" id="Coils"/>
    </source>
</evidence>
<feature type="coiled-coil region" evidence="1">
    <location>
        <begin position="44"/>
        <end position="307"/>
    </location>
</feature>
<keyword evidence="4" id="KW-1185">Reference proteome</keyword>
<dbReference type="AlphaFoldDB" id="A0A8H4AUG9"/>
<proteinExistence type="predicted"/>
<protein>
    <submittedName>
        <fullName evidence="3">Uncharacterized protein</fullName>
    </submittedName>
</protein>
<comment type="caution">
    <text evidence="3">The sequence shown here is derived from an EMBL/GenBank/DDBJ whole genome shotgun (WGS) entry which is preliminary data.</text>
</comment>
<feature type="compositionally biased region" description="Polar residues" evidence="2">
    <location>
        <begin position="483"/>
        <end position="494"/>
    </location>
</feature>
<sequence length="935" mass="108910">METHSSEKKQSTCNSNKSTKHKSSENIKKLKERIIQTNQLLNLFKTKEKELAQHKESIALLEQNQTKSKTQLALLNKEIEVFRKAAQQFRTEAENLKQELDQKDAQIKDQSTMTSEIKRLRSENDKLGKRVKSLEVLKDQLEFKVQESDATNDMRENQKKEISRLKKELEKKDELCRKSQSAKEILDTKVKKLQKEVENLNELLLEYKSETNTLRDEKNEKDTIIESLNQQLEDLSRQAINVDELKQDINELKIQIQAAHDENIKKQRECSQHSKALCRLKKQSTSIEELKRENLDLQNKLQETYKQISNMCSENSMSGNIMYEESNTSQHVIVLVKEIRSLKDDIKKLETQKRALQDLVTSQQVEILQLQTSKKSDAFARVNAIEALYNKSSSAILQDQSFQTSSVCDVTASPITDNMEISSNSSTITDAKNLISQVKEINRIIAPQKRVSQIKKKPIDQPAVKTRLIEEKNRGRKRKNLDETISPSPNTNPKIKTESLKRRKTVNEPKAKLKVAEVLSHIDDLAFIKEKLFDFGCPSQEAILLIDVFRQFAFEKSPVFFQAVDELLHHIDTPLYLGDVDNNDQLKIYTRVNSLSIQLPAILPSKETNVILFLWLLFVEFPSSKLIDKMLLWANEKIMVSGILEESLDLAYLCRLYRIFIALCRIINDIQRARTLCYDIIREKTNNDSIHYFMENTARIWPNVLKASISNRNPESFKIDESFVIRTIESIIAGIVLEKMHDESVYKLYNTFVRLCSWDEPHQAPFLKEILQYLAEILNSEEFHNKCCNEYDQEKFQEYRFNLVKSFELAACWWCWDDVHSRYVSKILWPLVKNEKGKDIPLEIIGAVCRPRLFEQTEKEGVAEIRRRMKSALNPHSPVSFLLQVQSAQVLIKLANGDPRHYRDILSWYLRLENDKVQQLPRLFINDLEYMRSFS</sequence>
<accession>A0A8H4AUG9</accession>
<dbReference type="EMBL" id="WTPW01000219">
    <property type="protein sequence ID" value="KAF0533473.1"/>
    <property type="molecule type" value="Genomic_DNA"/>
</dbReference>
<gene>
    <name evidence="3" type="ORF">F8M41_010463</name>
</gene>
<organism evidence="3 4">
    <name type="scientific">Gigaspora margarita</name>
    <dbReference type="NCBI Taxonomy" id="4874"/>
    <lineage>
        <taxon>Eukaryota</taxon>
        <taxon>Fungi</taxon>
        <taxon>Fungi incertae sedis</taxon>
        <taxon>Mucoromycota</taxon>
        <taxon>Glomeromycotina</taxon>
        <taxon>Glomeromycetes</taxon>
        <taxon>Diversisporales</taxon>
        <taxon>Gigasporaceae</taxon>
        <taxon>Gigaspora</taxon>
    </lineage>
</organism>
<dbReference type="Proteomes" id="UP000439903">
    <property type="component" value="Unassembled WGS sequence"/>
</dbReference>
<feature type="compositionally biased region" description="Basic and acidic residues" evidence="2">
    <location>
        <begin position="1"/>
        <end position="10"/>
    </location>
</feature>
<feature type="region of interest" description="Disordered" evidence="2">
    <location>
        <begin position="471"/>
        <end position="496"/>
    </location>
</feature>
<feature type="coiled-coil region" evidence="1">
    <location>
        <begin position="332"/>
        <end position="366"/>
    </location>
</feature>
<evidence type="ECO:0000313" key="4">
    <source>
        <dbReference type="Proteomes" id="UP000439903"/>
    </source>
</evidence>
<feature type="region of interest" description="Disordered" evidence="2">
    <location>
        <begin position="1"/>
        <end position="28"/>
    </location>
</feature>
<keyword evidence="1" id="KW-0175">Coiled coil</keyword>
<name>A0A8H4AUG9_GIGMA</name>